<proteinExistence type="predicted"/>
<organism evidence="1">
    <name type="scientific">Spongospora subterranea</name>
    <dbReference type="NCBI Taxonomy" id="70186"/>
    <lineage>
        <taxon>Eukaryota</taxon>
        <taxon>Sar</taxon>
        <taxon>Rhizaria</taxon>
        <taxon>Endomyxa</taxon>
        <taxon>Phytomyxea</taxon>
        <taxon>Plasmodiophorida</taxon>
        <taxon>Plasmodiophoridae</taxon>
        <taxon>Spongospora</taxon>
    </lineage>
</organism>
<reference evidence="1" key="1">
    <citation type="submission" date="2015-04" db="EMBL/GenBank/DDBJ databases">
        <title>The genome sequence of the plant pathogenic Rhizarian Plasmodiophora brassicae reveals insights in its biotrophic life cycle and the origin of chitin synthesis.</title>
        <authorList>
            <person name="Schwelm A."/>
            <person name="Fogelqvist J."/>
            <person name="Knaust A."/>
            <person name="Julke S."/>
            <person name="Lilja T."/>
            <person name="Dhandapani V."/>
            <person name="Bonilla-Rosso G."/>
            <person name="Karlsson M."/>
            <person name="Shevchenko A."/>
            <person name="Choi S.R."/>
            <person name="Kim H.G."/>
            <person name="Park J.Y."/>
            <person name="Lim Y.P."/>
            <person name="Ludwig-Muller J."/>
            <person name="Dixelius C."/>
        </authorList>
    </citation>
    <scope>NUCLEOTIDE SEQUENCE</scope>
    <source>
        <tissue evidence="1">Potato root galls</tissue>
    </source>
</reference>
<sequence length="117" mass="11874">LRAAHRSHLADGQGHGVDLPLECDVEGWGLDLAGSRSPGSGAGQAAVVNGDRAAAVRGVERVLGDDGWDHLDDLAVERVVGGRRLALGHVEVEFGADEVGDAAATGDMISGDGELAV</sequence>
<protein>
    <submittedName>
        <fullName evidence="1">Uncharacterized protein</fullName>
    </submittedName>
</protein>
<accession>A0A0H5RHQ7</accession>
<feature type="non-terminal residue" evidence="1">
    <location>
        <position position="117"/>
    </location>
</feature>
<dbReference type="EMBL" id="HACM01012620">
    <property type="protein sequence ID" value="CRZ13062.1"/>
    <property type="molecule type" value="Transcribed_RNA"/>
</dbReference>
<dbReference type="AlphaFoldDB" id="A0A0H5RHQ7"/>
<evidence type="ECO:0000313" key="1">
    <source>
        <dbReference type="EMBL" id="CRZ13062.1"/>
    </source>
</evidence>
<feature type="non-terminal residue" evidence="1">
    <location>
        <position position="1"/>
    </location>
</feature>
<name>A0A0H5RHQ7_9EUKA</name>